<comment type="caution">
    <text evidence="4">The sequence shown here is derived from an EMBL/GenBank/DDBJ whole genome shotgun (WGS) entry which is preliminary data.</text>
</comment>
<dbReference type="EMBL" id="AABUYW010000005">
    <property type="protein sequence ID" value="EAJ1076742.1"/>
    <property type="molecule type" value="Genomic_DNA"/>
</dbReference>
<dbReference type="Proteomes" id="UP000557830">
    <property type="component" value="Unassembled WGS sequence"/>
</dbReference>
<feature type="domain" description="Campylobacter invasion antigen D C-terminal" evidence="1">
    <location>
        <begin position="114"/>
        <end position="165"/>
    </location>
</feature>
<dbReference type="InterPro" id="IPR054057">
    <property type="entry name" value="CiaD_C"/>
</dbReference>
<dbReference type="OrthoDB" id="5329345at2"/>
<dbReference type="EMBL" id="AACQHW010000005">
    <property type="protein sequence ID" value="EAL6850982.1"/>
    <property type="molecule type" value="Genomic_DNA"/>
</dbReference>
<dbReference type="KEGG" id="ccoo:ATE51_02064"/>
<organism evidence="4 9">
    <name type="scientific">Campylobacter coli</name>
    <dbReference type="NCBI Taxonomy" id="195"/>
    <lineage>
        <taxon>Bacteria</taxon>
        <taxon>Pseudomonadati</taxon>
        <taxon>Campylobacterota</taxon>
        <taxon>Epsilonproteobacteria</taxon>
        <taxon>Campylobacterales</taxon>
        <taxon>Campylobacteraceae</taxon>
        <taxon>Campylobacter</taxon>
    </lineage>
</organism>
<dbReference type="EMBL" id="AACSIE010000007">
    <property type="protein sequence ID" value="EAL9204988.1"/>
    <property type="molecule type" value="Genomic_DNA"/>
</dbReference>
<evidence type="ECO:0000313" key="3">
    <source>
        <dbReference type="EMBL" id="EAK4358707.1"/>
    </source>
</evidence>
<evidence type="ECO:0000313" key="6">
    <source>
        <dbReference type="EMBL" id="EAL9204988.1"/>
    </source>
</evidence>
<sequence>MNLEDLAKKTISEVSSIMEEQRRQSEILKEQEELRKTQIQEDMPTVKLKEEPILEQELEDKISMAKFEEEQKIQEEIKNLDELNQENKEPVKEEAVLQSEILNPSIIAEVQTLNEDIFLKHLRERILVLFEGLNSVKEENLEHRLQLTINFLEFLLANIEDKLKK</sequence>
<dbReference type="STRING" id="195.ATE51_02064"/>
<gene>
    <name evidence="4" type="ORF">B9Q54_06450</name>
    <name evidence="2" type="ORF">BU953_03780</name>
    <name evidence="3" type="ORF">C6T04_07285</name>
    <name evidence="5" type="ORF">DSX26_05810</name>
    <name evidence="6" type="ORF">DYU70_07475</name>
</gene>
<dbReference type="RefSeq" id="WP_002776689.1">
    <property type="nucleotide sequence ID" value="NZ_AANHVQ020000006.1"/>
</dbReference>
<dbReference type="Proteomes" id="UP000365807">
    <property type="component" value="Unassembled WGS sequence"/>
</dbReference>
<dbReference type="EMBL" id="AACGFG010000010">
    <property type="protein sequence ID" value="EAK4358707.1"/>
    <property type="molecule type" value="Genomic_DNA"/>
</dbReference>
<dbReference type="Proteomes" id="UP000352088">
    <property type="component" value="Unassembled WGS sequence"/>
</dbReference>
<evidence type="ECO:0000313" key="5">
    <source>
        <dbReference type="EMBL" id="EAL6850982.1"/>
    </source>
</evidence>
<evidence type="ECO:0000313" key="8">
    <source>
        <dbReference type="Proteomes" id="UP000365807"/>
    </source>
</evidence>
<dbReference type="eggNOG" id="ENOG5031ANQ">
    <property type="taxonomic scope" value="Bacteria"/>
</dbReference>
<evidence type="ECO:0000313" key="7">
    <source>
        <dbReference type="Proteomes" id="UP000352088"/>
    </source>
</evidence>
<dbReference type="AlphaFoldDB" id="A0A0Q2NP36"/>
<evidence type="ECO:0000259" key="1">
    <source>
        <dbReference type="Pfam" id="PF21862"/>
    </source>
</evidence>
<dbReference type="EMBL" id="AACGUZ010000010">
    <property type="protein sequence ID" value="EAK5103905.1"/>
    <property type="molecule type" value="Genomic_DNA"/>
</dbReference>
<dbReference type="GeneID" id="66544252"/>
<accession>A0A0Q2NP36</accession>
<dbReference type="Pfam" id="PF21862">
    <property type="entry name" value="CiaD"/>
    <property type="match status" value="1"/>
</dbReference>
<evidence type="ECO:0000313" key="10">
    <source>
        <dbReference type="Proteomes" id="UP000411403"/>
    </source>
</evidence>
<dbReference type="Proteomes" id="UP000409545">
    <property type="component" value="Unassembled WGS sequence"/>
</dbReference>
<dbReference type="Proteomes" id="UP000411403">
    <property type="component" value="Unassembled WGS sequence"/>
</dbReference>
<reference evidence="9 11" key="1">
    <citation type="submission" date="2018-05" db="EMBL/GenBank/DDBJ databases">
        <authorList>
            <consortium name="NARMS: The National Antimicrobial Resistance Monitoring System"/>
        </authorList>
    </citation>
    <scope>NUCLEOTIDE SEQUENCE [LARGE SCALE GENOMIC DNA]</scope>
    <source>
        <strain evidence="6 10">CVM N17C171</strain>
        <strain evidence="5 7">CVM N17C548</strain>
        <strain evidence="3 8">FSIS11807978</strain>
        <strain evidence="2 11">FSIS1609200</strain>
        <strain evidence="4 9">FSIS1711007</strain>
    </source>
</reference>
<evidence type="ECO:0000313" key="4">
    <source>
        <dbReference type="EMBL" id="EAK5103905.1"/>
    </source>
</evidence>
<protein>
    <submittedName>
        <fullName evidence="4">2-oxoglutarate:acceptor oxidoreductase</fullName>
    </submittedName>
</protein>
<proteinExistence type="predicted"/>
<name>A0A0Q2NP36_CAMCO</name>
<evidence type="ECO:0000313" key="9">
    <source>
        <dbReference type="Proteomes" id="UP000409545"/>
    </source>
</evidence>
<evidence type="ECO:0000313" key="11">
    <source>
        <dbReference type="Proteomes" id="UP000557830"/>
    </source>
</evidence>
<evidence type="ECO:0000313" key="2">
    <source>
        <dbReference type="EMBL" id="EAJ1076742.1"/>
    </source>
</evidence>